<proteinExistence type="predicted"/>
<dbReference type="EMBL" id="KR296688">
    <property type="protein sequence ID" value="AKJ74201.1"/>
    <property type="molecule type" value="Genomic_DNA"/>
</dbReference>
<name>A0A0N7CGP8_BPP22</name>
<protein>
    <submittedName>
        <fullName evidence="2">Uncharacterized protein</fullName>
    </submittedName>
</protein>
<organism evidence="2 3">
    <name type="scientific">Salmonella phage 34</name>
    <dbReference type="NCBI Taxonomy" id="1654887"/>
    <lineage>
        <taxon>Viruses</taxon>
        <taxon>Duplodnaviria</taxon>
        <taxon>Heunggongvirae</taxon>
        <taxon>Uroviricota</taxon>
        <taxon>Caudoviricetes</taxon>
        <taxon>Lederbergvirus</taxon>
        <taxon>Salmonella phage P22</taxon>
    </lineage>
</organism>
<feature type="transmembrane region" description="Helical" evidence="1">
    <location>
        <begin position="81"/>
        <end position="103"/>
    </location>
</feature>
<keyword evidence="1" id="KW-1133">Transmembrane helix</keyword>
<dbReference type="Pfam" id="PF14163">
    <property type="entry name" value="SieB"/>
    <property type="match status" value="1"/>
</dbReference>
<dbReference type="Proteomes" id="UP000223266">
    <property type="component" value="Segment"/>
</dbReference>
<evidence type="ECO:0000313" key="2">
    <source>
        <dbReference type="EMBL" id="AKJ74201.1"/>
    </source>
</evidence>
<evidence type="ECO:0000313" key="3">
    <source>
        <dbReference type="Proteomes" id="UP000223266"/>
    </source>
</evidence>
<feature type="transmembrane region" description="Helical" evidence="1">
    <location>
        <begin position="115"/>
        <end position="139"/>
    </location>
</feature>
<keyword evidence="1" id="KW-0812">Transmembrane</keyword>
<evidence type="ECO:0000256" key="1">
    <source>
        <dbReference type="SAM" id="Phobius"/>
    </source>
</evidence>
<keyword evidence="1" id="KW-0472">Membrane</keyword>
<gene>
    <name evidence="2" type="ORF">SP34_47</name>
</gene>
<sequence length="228" mass="26200">MLFELFKFFFHISSQIVDCGSKDCACLLTTSGSVVLVYPYSEKSDKLYSPLQRVKRESPMNNSWWQELMRFFLQGMTLKQLIHMLIILIVLIIVMPVSVKEWINLHNPEILPHYWMYYILLFCVSYVLNGVVNSVYHAVTERIEASTAQRRKDREEKVVRDLFDSLTLGERAYLAFAVAANNQLKTEKGSPEAISLLKKGLSLDCLLLLDILILTVLLSRKSILMSAT</sequence>
<reference evidence="2 3" key="1">
    <citation type="journal article" date="2016" name="Virus Genes">
        <title>Genomic characterization of Salmonella bacteriophages isolated from India.</title>
        <authorList>
            <person name="Karpe Y.A."/>
            <person name="Kanade G.D."/>
            <person name="Pingale K.D."/>
            <person name="Arankalle V.A."/>
            <person name="Banerjee K."/>
        </authorList>
    </citation>
    <scope>NUCLEOTIDE SEQUENCE [LARGE SCALE GENOMIC DNA]</scope>
</reference>
<dbReference type="InterPro" id="IPR025982">
    <property type="entry name" value="SieB"/>
</dbReference>
<accession>A0A0N7CGP8</accession>